<dbReference type="RefSeq" id="WP_174926657.1">
    <property type="nucleotide sequence ID" value="NZ_CABVLY010000011.1"/>
</dbReference>
<feature type="chain" id="PRO_5027042079" evidence="1">
    <location>
        <begin position="29"/>
        <end position="141"/>
    </location>
</feature>
<evidence type="ECO:0000313" key="5">
    <source>
        <dbReference type="Proteomes" id="UP000755577"/>
    </source>
</evidence>
<dbReference type="GeneID" id="56501267"/>
<evidence type="ECO:0000256" key="1">
    <source>
        <dbReference type="SAM" id="SignalP"/>
    </source>
</evidence>
<keyword evidence="5" id="KW-1185">Reference proteome</keyword>
<dbReference type="Proteomes" id="UP000755577">
    <property type="component" value="Unassembled WGS sequence"/>
</dbReference>
<evidence type="ECO:0000313" key="2">
    <source>
        <dbReference type="EMBL" id="MBM2766259.1"/>
    </source>
</evidence>
<sequence>MNRLQPMTIALLATSGVALLFTQQAARAADSGDTAPCRASSASSAPTPAIPSFALPGQGGAAGISGSSVRSFSRQGCAGAVLQGEHGTATVNGDRVELKAGTVYVNGVSYGSVTPAQTVEYDVARGKRTLRVDGDVRMPAE</sequence>
<gene>
    <name evidence="3" type="ORF">BAN20980_03219</name>
    <name evidence="2" type="ORF">JQK92_07425</name>
</gene>
<dbReference type="EMBL" id="JAFCIQ010000004">
    <property type="protein sequence ID" value="MBM2766259.1"/>
    <property type="molecule type" value="Genomic_DNA"/>
</dbReference>
<reference evidence="2 5" key="2">
    <citation type="submission" date="2021-02" db="EMBL/GenBank/DDBJ databases">
        <title>Draft genome of the type strains Burkholderia anthina DSM16086.</title>
        <authorList>
            <person name="Hertel R."/>
            <person name="Meissner J."/>
            <person name="Poehlein A."/>
            <person name="Daniel R."/>
            <person name="Commichau F.M."/>
        </authorList>
    </citation>
    <scope>NUCLEOTIDE SEQUENCE [LARGE SCALE GENOMIC DNA]</scope>
    <source>
        <strain evidence="2 5">DSM 16086</strain>
    </source>
</reference>
<reference evidence="3 4" key="1">
    <citation type="submission" date="2019-09" db="EMBL/GenBank/DDBJ databases">
        <authorList>
            <person name="Depoorter E."/>
        </authorList>
    </citation>
    <scope>NUCLEOTIDE SEQUENCE [LARGE SCALE GENOMIC DNA]</scope>
    <source>
        <strain evidence="3">LMG 20980</strain>
    </source>
</reference>
<accession>A0A6P2G9W6</accession>
<feature type="signal peptide" evidence="1">
    <location>
        <begin position="1"/>
        <end position="28"/>
    </location>
</feature>
<protein>
    <submittedName>
        <fullName evidence="3">Sugar ABC transporter ATPase</fullName>
    </submittedName>
</protein>
<evidence type="ECO:0000313" key="4">
    <source>
        <dbReference type="Proteomes" id="UP000494201"/>
    </source>
</evidence>
<dbReference type="EMBL" id="CABVLY010000011">
    <property type="protein sequence ID" value="VVU50503.1"/>
    <property type="molecule type" value="Genomic_DNA"/>
</dbReference>
<evidence type="ECO:0000313" key="3">
    <source>
        <dbReference type="EMBL" id="VVU50503.1"/>
    </source>
</evidence>
<proteinExistence type="predicted"/>
<name>A0A6P2G9W6_9BURK</name>
<organism evidence="3 4">
    <name type="scientific">Burkholderia anthina</name>
    <dbReference type="NCBI Taxonomy" id="179879"/>
    <lineage>
        <taxon>Bacteria</taxon>
        <taxon>Pseudomonadati</taxon>
        <taxon>Pseudomonadota</taxon>
        <taxon>Betaproteobacteria</taxon>
        <taxon>Burkholderiales</taxon>
        <taxon>Burkholderiaceae</taxon>
        <taxon>Burkholderia</taxon>
        <taxon>Burkholderia cepacia complex</taxon>
    </lineage>
</organism>
<keyword evidence="1" id="KW-0732">Signal</keyword>
<dbReference type="Proteomes" id="UP000494201">
    <property type="component" value="Unassembled WGS sequence"/>
</dbReference>
<dbReference type="AlphaFoldDB" id="A0A6P2G9W6"/>